<comment type="similarity">
    <text evidence="2 9">Belongs to the COG6 family.</text>
</comment>
<dbReference type="AlphaFoldDB" id="F4PTE8"/>
<keyword evidence="5 9" id="KW-0653">Protein transport</keyword>
<proteinExistence type="inferred from homology"/>
<protein>
    <recommendedName>
        <fullName evidence="3 9">Conserved oligomeric Golgi complex subunit 6</fullName>
        <shortName evidence="9">COG complex subunit 6</shortName>
    </recommendedName>
    <alternativeName>
        <fullName evidence="8 9">Component of oligomeric Golgi complex 6</fullName>
    </alternativeName>
</protein>
<evidence type="ECO:0000256" key="5">
    <source>
        <dbReference type="ARBA" id="ARBA00022927"/>
    </source>
</evidence>
<dbReference type="InterPro" id="IPR010490">
    <property type="entry name" value="COG6"/>
</dbReference>
<dbReference type="EMBL" id="GL883010">
    <property type="protein sequence ID" value="EGG21670.1"/>
    <property type="molecule type" value="Genomic_DNA"/>
</dbReference>
<comment type="function">
    <text evidence="9">Required for normal Golgi function.</text>
</comment>
<dbReference type="Proteomes" id="UP000007797">
    <property type="component" value="Unassembled WGS sequence"/>
</dbReference>
<evidence type="ECO:0000259" key="11">
    <source>
        <dbReference type="Pfam" id="PF20653"/>
    </source>
</evidence>
<evidence type="ECO:0000259" key="10">
    <source>
        <dbReference type="Pfam" id="PF06419"/>
    </source>
</evidence>
<dbReference type="Pfam" id="PF06419">
    <property type="entry name" value="COG6_N"/>
    <property type="match status" value="1"/>
</dbReference>
<dbReference type="Pfam" id="PF20653">
    <property type="entry name" value="COG6_C"/>
    <property type="match status" value="1"/>
</dbReference>
<feature type="domain" description="Conserved Oligomeric Golgi complex subunit 6 C-terminal" evidence="11">
    <location>
        <begin position="171"/>
        <end position="669"/>
    </location>
</feature>
<keyword evidence="7 9" id="KW-0472">Membrane</keyword>
<dbReference type="SUPFAM" id="SSF74788">
    <property type="entry name" value="Cullin repeat-like"/>
    <property type="match status" value="1"/>
</dbReference>
<feature type="domain" description="Conserved oligomeric complex COG6 N-terminal" evidence="10">
    <location>
        <begin position="29"/>
        <end position="141"/>
    </location>
</feature>
<dbReference type="SMART" id="SM01087">
    <property type="entry name" value="COG6"/>
    <property type="match status" value="1"/>
</dbReference>
<evidence type="ECO:0000256" key="7">
    <source>
        <dbReference type="ARBA" id="ARBA00023136"/>
    </source>
</evidence>
<dbReference type="KEGG" id="dfa:DFA_01556"/>
<evidence type="ECO:0000256" key="8">
    <source>
        <dbReference type="ARBA" id="ARBA00031348"/>
    </source>
</evidence>
<organism evidence="12 13">
    <name type="scientific">Cavenderia fasciculata</name>
    <name type="common">Slime mold</name>
    <name type="synonym">Dictyostelium fasciculatum</name>
    <dbReference type="NCBI Taxonomy" id="261658"/>
    <lineage>
        <taxon>Eukaryota</taxon>
        <taxon>Amoebozoa</taxon>
        <taxon>Evosea</taxon>
        <taxon>Eumycetozoa</taxon>
        <taxon>Dictyostelia</taxon>
        <taxon>Acytosteliales</taxon>
        <taxon>Cavenderiaceae</taxon>
        <taxon>Cavenderia</taxon>
    </lineage>
</organism>
<dbReference type="STRING" id="1054147.F4PTE8"/>
<keyword evidence="13" id="KW-1185">Reference proteome</keyword>
<evidence type="ECO:0000256" key="4">
    <source>
        <dbReference type="ARBA" id="ARBA00022448"/>
    </source>
</evidence>
<comment type="subunit">
    <text evidence="9">Component of the conserved oligomeric Golgi complex.</text>
</comment>
<dbReference type="PANTHER" id="PTHR21506">
    <property type="entry name" value="COMPONENT OF OLIGOMERIC GOLGI COMPLEX 6"/>
    <property type="match status" value="1"/>
</dbReference>
<dbReference type="OMA" id="HSCLDFF"/>
<gene>
    <name evidence="12" type="primary">cog6</name>
    <name evidence="12" type="ORF">DFA_01556</name>
</gene>
<evidence type="ECO:0000313" key="12">
    <source>
        <dbReference type="EMBL" id="EGG21670.1"/>
    </source>
</evidence>
<dbReference type="OrthoDB" id="272987at2759"/>
<evidence type="ECO:0000256" key="6">
    <source>
        <dbReference type="ARBA" id="ARBA00023034"/>
    </source>
</evidence>
<sequence>MNTTLSRKIQKVLEIKLDSPELVDSLNELTTFYSNNSINARRNLRNDIERRALDINIQFLDQFTALNKCIEDIQLDYEDIKKGFSEVRNHLSQSKSSFSNVLQEAKKLSYDLKEIEEKEKMVNDFLVKFKLSDEQEQALQKKDIDASFFEALKRLSDIHKECKSILSVTYQRPTYEIMEMIAQHQEKAFRKLYSSVKEISKSLQVEVPDIDKILPAALDALQERPSLLSHCLDDIGDYRSRCISTSFITALTMGGPNGTPRPIEINAHDPLRYIGDMLAWIHQTLAFEFELVSTIISKVNILIPIKSTLNKSESLDFNEDLVQNNNNEEQQQIQQQIKPIEKVINASFDLICKPFSCRIEQVLHSKPSIVILYKMISLLDFYSRICSSVVRFKSSKVSEILNTCKNVCLSQFYSQIKDQFEKAQRVPTNPTADLLPTLDVKDSINRLKELITTFNTSLVPLEEREEEFKPVLIATVDPIVNLCTTSVTTSKLPLSHMAVFMINCLSQLQSVLSAYDFTRDRVELLAGQIDAHMDTLVEEQTSELLNLLGLSSKLGILQYHDMGGTDDTLSNVNNPQRTPFSQITGMDRISIKQAIRQFDTTLESSFGSLPTHALEKIQSTKLKNSAKRSVLNLIVQAYSSLYSCIIDPANQYEEPFSIFQYTPDQIKKMIS</sequence>
<dbReference type="GO" id="GO:0006891">
    <property type="term" value="P:intra-Golgi vesicle-mediated transport"/>
    <property type="evidence" value="ECO:0007669"/>
    <property type="project" value="UniProtKB-UniRule"/>
</dbReference>
<dbReference type="GeneID" id="14873995"/>
<reference evidence="13" key="1">
    <citation type="journal article" date="2011" name="Genome Res.">
        <title>Phylogeny-wide analysis of social amoeba genomes highlights ancient origins for complex intercellular communication.</title>
        <authorList>
            <person name="Heidel A.J."/>
            <person name="Lawal H.M."/>
            <person name="Felder M."/>
            <person name="Schilde C."/>
            <person name="Helps N.R."/>
            <person name="Tunggal B."/>
            <person name="Rivero F."/>
            <person name="John U."/>
            <person name="Schleicher M."/>
            <person name="Eichinger L."/>
            <person name="Platzer M."/>
            <person name="Noegel A.A."/>
            <person name="Schaap P."/>
            <person name="Gloeckner G."/>
        </authorList>
    </citation>
    <scope>NUCLEOTIDE SEQUENCE [LARGE SCALE GENOMIC DNA]</scope>
    <source>
        <strain evidence="13">SH3</strain>
    </source>
</reference>
<keyword evidence="6 9" id="KW-0333">Golgi apparatus</keyword>
<evidence type="ECO:0000256" key="2">
    <source>
        <dbReference type="ARBA" id="ARBA00011023"/>
    </source>
</evidence>
<dbReference type="GO" id="GO:0000139">
    <property type="term" value="C:Golgi membrane"/>
    <property type="evidence" value="ECO:0007669"/>
    <property type="project" value="UniProtKB-SubCell"/>
</dbReference>
<dbReference type="GO" id="GO:0015031">
    <property type="term" value="P:protein transport"/>
    <property type="evidence" value="ECO:0007669"/>
    <property type="project" value="UniProtKB-KW"/>
</dbReference>
<evidence type="ECO:0000256" key="1">
    <source>
        <dbReference type="ARBA" id="ARBA00004395"/>
    </source>
</evidence>
<keyword evidence="4 9" id="KW-0813">Transport</keyword>
<dbReference type="InterPro" id="IPR048369">
    <property type="entry name" value="COG6_C"/>
</dbReference>
<name>F4PTE8_CACFS</name>
<comment type="subcellular location">
    <subcellularLocation>
        <location evidence="1 9">Golgi apparatus membrane</location>
        <topology evidence="1 9">Peripheral membrane protein</topology>
    </subcellularLocation>
</comment>
<dbReference type="InterPro" id="IPR048368">
    <property type="entry name" value="COG6_N"/>
</dbReference>
<dbReference type="PANTHER" id="PTHR21506:SF0">
    <property type="entry name" value="CONSERVED OLIGOMERIC GOLGI COMPLEX SUBUNIT 6"/>
    <property type="match status" value="1"/>
</dbReference>
<dbReference type="GO" id="GO:0017119">
    <property type="term" value="C:Golgi transport complex"/>
    <property type="evidence" value="ECO:0007669"/>
    <property type="project" value="UniProtKB-UniRule"/>
</dbReference>
<dbReference type="RefSeq" id="XP_004359520.1">
    <property type="nucleotide sequence ID" value="XM_004359463.1"/>
</dbReference>
<evidence type="ECO:0000256" key="3">
    <source>
        <dbReference type="ARBA" id="ARBA00020973"/>
    </source>
</evidence>
<dbReference type="InterPro" id="IPR016159">
    <property type="entry name" value="Cullin_repeat-like_dom_sf"/>
</dbReference>
<accession>F4PTE8</accession>
<evidence type="ECO:0000256" key="9">
    <source>
        <dbReference type="RuleBase" id="RU365075"/>
    </source>
</evidence>
<evidence type="ECO:0000313" key="13">
    <source>
        <dbReference type="Proteomes" id="UP000007797"/>
    </source>
</evidence>